<accession>A0ABS6VN85</accession>
<dbReference type="Proteomes" id="UP001166291">
    <property type="component" value="Unassembled WGS sequence"/>
</dbReference>
<dbReference type="InterPro" id="IPR032687">
    <property type="entry name" value="AraC-type_N"/>
</dbReference>
<keyword evidence="3" id="KW-0804">Transcription</keyword>
<dbReference type="PANTHER" id="PTHR47894">
    <property type="entry name" value="HTH-TYPE TRANSCRIPTIONAL REGULATOR GADX"/>
    <property type="match status" value="1"/>
</dbReference>
<dbReference type="Pfam" id="PF12833">
    <property type="entry name" value="HTH_18"/>
    <property type="match status" value="1"/>
</dbReference>
<dbReference type="PROSITE" id="PS01124">
    <property type="entry name" value="HTH_ARAC_FAMILY_2"/>
    <property type="match status" value="1"/>
</dbReference>
<keyword evidence="2" id="KW-0238">DNA-binding</keyword>
<comment type="caution">
    <text evidence="5">The sequence shown here is derived from an EMBL/GenBank/DDBJ whole genome shotgun (WGS) entry which is preliminary data.</text>
</comment>
<sequence length="332" mass="36977">MLAQLQLSGDLAGLLRDFLEQEGDVHCELYTNLQSYSLSSRMSFAQWWALLDKIQARFPDRNIGLALGQCVRSKHLGVLGYLTLASDTLADALGAFQRYQRLLHDGEKAKVSIQNDIMVMSWTSDYGPSTQLSDEVLLAGLLAFIRQMTAKPDLSPLQVDFIFPAPETTEDYDKVFNVAAGFSQPATAIYFPLEYLNLPISNSDPGLRSLLERQAQASLAILPDSEGFAGALRSVLLRALQSGRSTSADVAAMLNMSERTLFRRLNEQGLNFKALLSQLRVQLAREYLADSRLSLSEIALLLGYSEQSAFNRAFKRETGLTPRQCQVRKLRE</sequence>
<evidence type="ECO:0000313" key="5">
    <source>
        <dbReference type="EMBL" id="MBW2939778.1"/>
    </source>
</evidence>
<evidence type="ECO:0000256" key="2">
    <source>
        <dbReference type="ARBA" id="ARBA00023125"/>
    </source>
</evidence>
<proteinExistence type="predicted"/>
<dbReference type="RefSeq" id="WP_219042018.1">
    <property type="nucleotide sequence ID" value="NZ_JAHWDQ010000001.1"/>
</dbReference>
<keyword evidence="1" id="KW-0805">Transcription regulation</keyword>
<evidence type="ECO:0000256" key="3">
    <source>
        <dbReference type="ARBA" id="ARBA00023163"/>
    </source>
</evidence>
<evidence type="ECO:0000256" key="1">
    <source>
        <dbReference type="ARBA" id="ARBA00023015"/>
    </source>
</evidence>
<gene>
    <name evidence="5" type="ORF">KXJ70_03285</name>
</gene>
<protein>
    <submittedName>
        <fullName evidence="5">AraC family transcriptional regulator</fullName>
    </submittedName>
</protein>
<evidence type="ECO:0000259" key="4">
    <source>
        <dbReference type="PROSITE" id="PS01124"/>
    </source>
</evidence>
<name>A0ABS6VN85_9GAMM</name>
<feature type="domain" description="HTH araC/xylS-type" evidence="4">
    <location>
        <begin position="230"/>
        <end position="328"/>
    </location>
</feature>
<dbReference type="InterPro" id="IPR018062">
    <property type="entry name" value="HTH_AraC-typ_CS"/>
</dbReference>
<dbReference type="SMART" id="SM00342">
    <property type="entry name" value="HTH_ARAC"/>
    <property type="match status" value="1"/>
</dbReference>
<dbReference type="Pfam" id="PF12625">
    <property type="entry name" value="Arabinose_bd"/>
    <property type="match status" value="1"/>
</dbReference>
<dbReference type="PANTHER" id="PTHR47894:SF1">
    <property type="entry name" value="HTH-TYPE TRANSCRIPTIONAL REGULATOR VQSM"/>
    <property type="match status" value="1"/>
</dbReference>
<dbReference type="EMBL" id="JAHWDQ010000001">
    <property type="protein sequence ID" value="MBW2939778.1"/>
    <property type="molecule type" value="Genomic_DNA"/>
</dbReference>
<dbReference type="InterPro" id="IPR018060">
    <property type="entry name" value="HTH_AraC"/>
</dbReference>
<organism evidence="5 6">
    <name type="scientific">Zhongshania aquimaris</name>
    <dbReference type="NCBI Taxonomy" id="2857107"/>
    <lineage>
        <taxon>Bacteria</taxon>
        <taxon>Pseudomonadati</taxon>
        <taxon>Pseudomonadota</taxon>
        <taxon>Gammaproteobacteria</taxon>
        <taxon>Cellvibrionales</taxon>
        <taxon>Spongiibacteraceae</taxon>
        <taxon>Zhongshania</taxon>
    </lineage>
</organism>
<evidence type="ECO:0000313" key="6">
    <source>
        <dbReference type="Proteomes" id="UP001166291"/>
    </source>
</evidence>
<reference evidence="5" key="1">
    <citation type="submission" date="2021-07" db="EMBL/GenBank/DDBJ databases">
        <title>Zhongshania sp. CAU 1632 isolated from seawater.</title>
        <authorList>
            <person name="Kim W."/>
        </authorList>
    </citation>
    <scope>NUCLEOTIDE SEQUENCE</scope>
    <source>
        <strain evidence="5">CAU 1632</strain>
    </source>
</reference>
<dbReference type="PROSITE" id="PS00041">
    <property type="entry name" value="HTH_ARAC_FAMILY_1"/>
    <property type="match status" value="1"/>
</dbReference>
<keyword evidence="6" id="KW-1185">Reference proteome</keyword>